<organism evidence="4 5">
    <name type="scientific">Mycoplana dimorpha</name>
    <dbReference type="NCBI Taxonomy" id="28320"/>
    <lineage>
        <taxon>Bacteria</taxon>
        <taxon>Pseudomonadati</taxon>
        <taxon>Pseudomonadota</taxon>
        <taxon>Alphaproteobacteria</taxon>
        <taxon>Hyphomicrobiales</taxon>
        <taxon>Rhizobiaceae</taxon>
        <taxon>Mycoplana</taxon>
    </lineage>
</organism>
<dbReference type="GO" id="GO:0003955">
    <property type="term" value="F:NAD(P)H dehydrogenase (quinone) activity"/>
    <property type="evidence" value="ECO:0007669"/>
    <property type="project" value="TreeGrafter"/>
</dbReference>
<evidence type="ECO:0000313" key="4">
    <source>
        <dbReference type="EMBL" id="PTM98534.1"/>
    </source>
</evidence>
<dbReference type="PANTHER" id="PTHR10204">
    <property type="entry name" value="NAD P H OXIDOREDUCTASE-RELATED"/>
    <property type="match status" value="1"/>
</dbReference>
<dbReference type="Gene3D" id="3.40.50.360">
    <property type="match status" value="1"/>
</dbReference>
<reference evidence="4 5" key="1">
    <citation type="submission" date="2018-04" db="EMBL/GenBank/DDBJ databases">
        <title>Genomic Encyclopedia of Type Strains, Phase IV (KMG-IV): sequencing the most valuable type-strain genomes for metagenomic binning, comparative biology and taxonomic classification.</title>
        <authorList>
            <person name="Goeker M."/>
        </authorList>
    </citation>
    <scope>NUCLEOTIDE SEQUENCE [LARGE SCALE GENOMIC DNA]</scope>
    <source>
        <strain evidence="4 5">DSM 7138</strain>
    </source>
</reference>
<dbReference type="SUPFAM" id="SSF52218">
    <property type="entry name" value="Flavoproteins"/>
    <property type="match status" value="1"/>
</dbReference>
<evidence type="ECO:0000256" key="1">
    <source>
        <dbReference type="ARBA" id="ARBA00006252"/>
    </source>
</evidence>
<dbReference type="PANTHER" id="PTHR10204:SF34">
    <property type="entry name" value="NAD(P)H DEHYDROGENASE [QUINONE] 1 ISOFORM 1"/>
    <property type="match status" value="1"/>
</dbReference>
<name>A0A2T5BHQ6_MYCDI</name>
<accession>A0A2T5BHQ6</accession>
<keyword evidence="5" id="KW-1185">Reference proteome</keyword>
<dbReference type="Pfam" id="PF02525">
    <property type="entry name" value="Flavodoxin_2"/>
    <property type="match status" value="1"/>
</dbReference>
<dbReference type="GO" id="GO:0005829">
    <property type="term" value="C:cytosol"/>
    <property type="evidence" value="ECO:0007669"/>
    <property type="project" value="TreeGrafter"/>
</dbReference>
<dbReference type="InterPro" id="IPR029039">
    <property type="entry name" value="Flavoprotein-like_sf"/>
</dbReference>
<keyword evidence="2" id="KW-0560">Oxidoreductase</keyword>
<sequence length="193" mass="21743">MRIVVIDGHPDRSERHLCGALADAYIEGAIRGGHQVRRIDLAAFTFPMLQSQKQFESGQYPEELGIAINDIRWSEHLVFIFPLWLGTMPALLKAFLEQVMRPGVAFEYAAGGTAMKTLLHGRSARIIVTMGMPAILYRLWFLNHGVATLRRGILNIVGIRPVRQSLFGGVETVSDAKRKQWIARVRRYGEMAK</sequence>
<comment type="similarity">
    <text evidence="1">Belongs to the NAD(P)H dehydrogenase (quinone) family.</text>
</comment>
<dbReference type="RefSeq" id="WP_108000914.1">
    <property type="nucleotide sequence ID" value="NZ_JBHEEX010000008.1"/>
</dbReference>
<proteinExistence type="inferred from homology"/>
<dbReference type="Proteomes" id="UP000241247">
    <property type="component" value="Unassembled WGS sequence"/>
</dbReference>
<dbReference type="OrthoDB" id="9798454at2"/>
<evidence type="ECO:0000313" key="5">
    <source>
        <dbReference type="Proteomes" id="UP000241247"/>
    </source>
</evidence>
<evidence type="ECO:0000256" key="2">
    <source>
        <dbReference type="ARBA" id="ARBA00023002"/>
    </source>
</evidence>
<evidence type="ECO:0000259" key="3">
    <source>
        <dbReference type="Pfam" id="PF02525"/>
    </source>
</evidence>
<gene>
    <name evidence="4" type="ORF">C7449_101198</name>
</gene>
<dbReference type="InterPro" id="IPR003680">
    <property type="entry name" value="Flavodoxin_fold"/>
</dbReference>
<dbReference type="EMBL" id="PZZZ01000001">
    <property type="protein sequence ID" value="PTM98534.1"/>
    <property type="molecule type" value="Genomic_DNA"/>
</dbReference>
<dbReference type="InterPro" id="IPR051545">
    <property type="entry name" value="NAD(P)H_dehydrogenase_qn"/>
</dbReference>
<comment type="caution">
    <text evidence="4">The sequence shown here is derived from an EMBL/GenBank/DDBJ whole genome shotgun (WGS) entry which is preliminary data.</text>
</comment>
<dbReference type="AlphaFoldDB" id="A0A2T5BHQ6"/>
<protein>
    <submittedName>
        <fullName evidence="4">Putative NADPH-quinone reductase</fullName>
    </submittedName>
</protein>
<feature type="domain" description="Flavodoxin-like fold" evidence="3">
    <location>
        <begin position="1"/>
        <end position="185"/>
    </location>
</feature>